<organism evidence="1 2">
    <name type="scientific">Rubripirellula reticaptiva</name>
    <dbReference type="NCBI Taxonomy" id="2528013"/>
    <lineage>
        <taxon>Bacteria</taxon>
        <taxon>Pseudomonadati</taxon>
        <taxon>Planctomycetota</taxon>
        <taxon>Planctomycetia</taxon>
        <taxon>Pirellulales</taxon>
        <taxon>Pirellulaceae</taxon>
        <taxon>Rubripirellula</taxon>
    </lineage>
</organism>
<accession>A0A5C6F881</accession>
<gene>
    <name evidence="1" type="ORF">Poly59_20210</name>
</gene>
<dbReference type="Proteomes" id="UP000317977">
    <property type="component" value="Unassembled WGS sequence"/>
</dbReference>
<proteinExistence type="predicted"/>
<keyword evidence="2" id="KW-1185">Reference proteome</keyword>
<reference evidence="1 2" key="1">
    <citation type="submission" date="2019-02" db="EMBL/GenBank/DDBJ databases">
        <title>Deep-cultivation of Planctomycetes and their phenomic and genomic characterization uncovers novel biology.</title>
        <authorList>
            <person name="Wiegand S."/>
            <person name="Jogler M."/>
            <person name="Boedeker C."/>
            <person name="Pinto D."/>
            <person name="Vollmers J."/>
            <person name="Rivas-Marin E."/>
            <person name="Kohn T."/>
            <person name="Peeters S.H."/>
            <person name="Heuer A."/>
            <person name="Rast P."/>
            <person name="Oberbeckmann S."/>
            <person name="Bunk B."/>
            <person name="Jeske O."/>
            <person name="Meyerdierks A."/>
            <person name="Storesund J.E."/>
            <person name="Kallscheuer N."/>
            <person name="Luecker S."/>
            <person name="Lage O.M."/>
            <person name="Pohl T."/>
            <person name="Merkel B.J."/>
            <person name="Hornburger P."/>
            <person name="Mueller R.-W."/>
            <person name="Bruemmer F."/>
            <person name="Labrenz M."/>
            <person name="Spormann A.M."/>
            <person name="Op Den Camp H."/>
            <person name="Overmann J."/>
            <person name="Amann R."/>
            <person name="Jetten M.S.M."/>
            <person name="Mascher T."/>
            <person name="Medema M.H."/>
            <person name="Devos D.P."/>
            <person name="Kaster A.-K."/>
            <person name="Ovreas L."/>
            <person name="Rohde M."/>
            <person name="Galperin M.Y."/>
            <person name="Jogler C."/>
        </authorList>
    </citation>
    <scope>NUCLEOTIDE SEQUENCE [LARGE SCALE GENOMIC DNA]</scope>
    <source>
        <strain evidence="1 2">Poly59</strain>
    </source>
</reference>
<dbReference type="EMBL" id="SJPX01000002">
    <property type="protein sequence ID" value="TWU55721.1"/>
    <property type="molecule type" value="Genomic_DNA"/>
</dbReference>
<protein>
    <submittedName>
        <fullName evidence="1">Uncharacterized protein</fullName>
    </submittedName>
</protein>
<name>A0A5C6F881_9BACT</name>
<dbReference type="AlphaFoldDB" id="A0A5C6F881"/>
<comment type="caution">
    <text evidence="1">The sequence shown here is derived from an EMBL/GenBank/DDBJ whole genome shotgun (WGS) entry which is preliminary data.</text>
</comment>
<sequence length="122" mass="13311">MIVLAKFKTIETQMPVKNIKNKRVTGASGAVEAPVTSHRNVGHRSRATFPTMNLAGILIDGNIGEIQATDDANFKDHVCLRSFSSFSDLREELRDRSYAFPLSPVTVGTTQTLTLASTSLCK</sequence>
<evidence type="ECO:0000313" key="1">
    <source>
        <dbReference type="EMBL" id="TWU55721.1"/>
    </source>
</evidence>
<evidence type="ECO:0000313" key="2">
    <source>
        <dbReference type="Proteomes" id="UP000317977"/>
    </source>
</evidence>